<proteinExistence type="predicted"/>
<feature type="region of interest" description="Disordered" evidence="1">
    <location>
        <begin position="1"/>
        <end position="78"/>
    </location>
</feature>
<sequence length="160" mass="17651">MQHPQQCRTRSSLRPAATRRAAACSERPARSEKRPQGDLRYGRTSTVRSRTPARDRAMGDPHTLREMPNGKPSGKHSRQLLFSEDVTQSKTMTMQTSTPCPTSLPTDPPALEATEHILQEIASVGRRLEAMDLKITDLTITSSSIRANIAGFKEPADALD</sequence>
<comment type="caution">
    <text evidence="2">The sequence shown here is derived from an EMBL/GenBank/DDBJ whole genome shotgun (WGS) entry which is preliminary data.</text>
</comment>
<evidence type="ECO:0000313" key="2">
    <source>
        <dbReference type="EMBL" id="KAJ1203662.1"/>
    </source>
</evidence>
<feature type="compositionally biased region" description="Basic and acidic residues" evidence="1">
    <location>
        <begin position="52"/>
        <end position="65"/>
    </location>
</feature>
<organism evidence="2 3">
    <name type="scientific">Pleurodeles waltl</name>
    <name type="common">Iberian ribbed newt</name>
    <dbReference type="NCBI Taxonomy" id="8319"/>
    <lineage>
        <taxon>Eukaryota</taxon>
        <taxon>Metazoa</taxon>
        <taxon>Chordata</taxon>
        <taxon>Craniata</taxon>
        <taxon>Vertebrata</taxon>
        <taxon>Euteleostomi</taxon>
        <taxon>Amphibia</taxon>
        <taxon>Batrachia</taxon>
        <taxon>Caudata</taxon>
        <taxon>Salamandroidea</taxon>
        <taxon>Salamandridae</taxon>
        <taxon>Pleurodelinae</taxon>
        <taxon>Pleurodeles</taxon>
    </lineage>
</organism>
<keyword evidence="3" id="KW-1185">Reference proteome</keyword>
<dbReference type="EMBL" id="JANPWB010000003">
    <property type="protein sequence ID" value="KAJ1203662.1"/>
    <property type="molecule type" value="Genomic_DNA"/>
</dbReference>
<evidence type="ECO:0000256" key="1">
    <source>
        <dbReference type="SAM" id="MobiDB-lite"/>
    </source>
</evidence>
<gene>
    <name evidence="2" type="ORF">NDU88_007446</name>
</gene>
<reference evidence="2" key="1">
    <citation type="journal article" date="2022" name="bioRxiv">
        <title>Sequencing and chromosome-scale assembly of the giantPleurodeles waltlgenome.</title>
        <authorList>
            <person name="Brown T."/>
            <person name="Elewa A."/>
            <person name="Iarovenko S."/>
            <person name="Subramanian E."/>
            <person name="Araus A.J."/>
            <person name="Petzold A."/>
            <person name="Susuki M."/>
            <person name="Suzuki K.-i.T."/>
            <person name="Hayashi T."/>
            <person name="Toyoda A."/>
            <person name="Oliveira C."/>
            <person name="Osipova E."/>
            <person name="Leigh N.D."/>
            <person name="Simon A."/>
            <person name="Yun M.H."/>
        </authorList>
    </citation>
    <scope>NUCLEOTIDE SEQUENCE</scope>
    <source>
        <strain evidence="2">20211129_DDA</strain>
        <tissue evidence="2">Liver</tissue>
    </source>
</reference>
<accession>A0AAV7VQI9</accession>
<dbReference type="Proteomes" id="UP001066276">
    <property type="component" value="Chromosome 2_1"/>
</dbReference>
<name>A0AAV7VQI9_PLEWA</name>
<evidence type="ECO:0000313" key="3">
    <source>
        <dbReference type="Proteomes" id="UP001066276"/>
    </source>
</evidence>
<protein>
    <submittedName>
        <fullName evidence="2">Uncharacterized protein</fullName>
    </submittedName>
</protein>
<feature type="compositionally biased region" description="Polar residues" evidence="1">
    <location>
        <begin position="1"/>
        <end position="12"/>
    </location>
</feature>
<dbReference type="AlphaFoldDB" id="A0AAV7VQI9"/>
<feature type="compositionally biased region" description="Basic and acidic residues" evidence="1">
    <location>
        <begin position="27"/>
        <end position="41"/>
    </location>
</feature>